<dbReference type="Proteomes" id="UP000574276">
    <property type="component" value="Unassembled WGS sequence"/>
</dbReference>
<feature type="domain" description="Transposase IS66 C-terminal" evidence="2">
    <location>
        <begin position="94"/>
        <end position="138"/>
    </location>
</feature>
<evidence type="ECO:0000313" key="3">
    <source>
        <dbReference type="EMBL" id="MBB2181861.1"/>
    </source>
</evidence>
<accession>A0A839JZF3</accession>
<reference evidence="3 4" key="1">
    <citation type="submission" date="2020-07" db="EMBL/GenBank/DDBJ databases">
        <title>Characterization and genome sequencing of isolate MD1, a novel member within the family Lachnospiraceae.</title>
        <authorList>
            <person name="Rettenmaier R."/>
            <person name="Di Bello L."/>
            <person name="Zinser C."/>
            <person name="Scheitz K."/>
            <person name="Liebl W."/>
            <person name="Zverlov V."/>
        </authorList>
    </citation>
    <scope>NUCLEOTIDE SEQUENCE [LARGE SCALE GENOMIC DNA]</scope>
    <source>
        <strain evidence="3 4">MD1</strain>
    </source>
</reference>
<sequence>MERQTSVKPLVEEYFAWVKECLSNKVVPPKGKTASGLQYSVNQEEYLKVFLTDGEVPIDNSASERALRNFTIGRKNWMTINTVRGAQASAIIYSITETARANNLNVYYYISYLLTELPKIIDKDGNIGQSKLEPLMPWSKTLPANCYSKRRQ</sequence>
<dbReference type="PANTHER" id="PTHR33678:SF1">
    <property type="entry name" value="BLL1576 PROTEIN"/>
    <property type="match status" value="1"/>
</dbReference>
<dbReference type="AlphaFoldDB" id="A0A839JZF3"/>
<dbReference type="PANTHER" id="PTHR33678">
    <property type="entry name" value="BLL1576 PROTEIN"/>
    <property type="match status" value="1"/>
</dbReference>
<evidence type="ECO:0000259" key="1">
    <source>
        <dbReference type="Pfam" id="PF03050"/>
    </source>
</evidence>
<evidence type="ECO:0000259" key="2">
    <source>
        <dbReference type="Pfam" id="PF13817"/>
    </source>
</evidence>
<dbReference type="EMBL" id="JACEGA010000001">
    <property type="protein sequence ID" value="MBB2181861.1"/>
    <property type="molecule type" value="Genomic_DNA"/>
</dbReference>
<dbReference type="InterPro" id="IPR052344">
    <property type="entry name" value="Transposase-related"/>
</dbReference>
<keyword evidence="4" id="KW-1185">Reference proteome</keyword>
<evidence type="ECO:0000313" key="4">
    <source>
        <dbReference type="Proteomes" id="UP000574276"/>
    </source>
</evidence>
<dbReference type="InterPro" id="IPR039552">
    <property type="entry name" value="IS66_C"/>
</dbReference>
<gene>
    <name evidence="3" type="ORF">H0486_03095</name>
</gene>
<proteinExistence type="predicted"/>
<dbReference type="InterPro" id="IPR004291">
    <property type="entry name" value="Transposase_IS66_central"/>
</dbReference>
<dbReference type="Pfam" id="PF13817">
    <property type="entry name" value="DDE_Tnp_IS66_C"/>
    <property type="match status" value="1"/>
</dbReference>
<comment type="caution">
    <text evidence="3">The sequence shown here is derived from an EMBL/GenBank/DDBJ whole genome shotgun (WGS) entry which is preliminary data.</text>
</comment>
<feature type="domain" description="Transposase IS66 central" evidence="1">
    <location>
        <begin position="2"/>
        <end position="88"/>
    </location>
</feature>
<name>A0A839JZF3_9FIRM</name>
<protein>
    <submittedName>
        <fullName evidence="3">Transposase</fullName>
    </submittedName>
</protein>
<dbReference type="Pfam" id="PF03050">
    <property type="entry name" value="DDE_Tnp_IS66"/>
    <property type="match status" value="1"/>
</dbReference>
<organism evidence="3 4">
    <name type="scientific">Variimorphobacter saccharofermentans</name>
    <dbReference type="NCBI Taxonomy" id="2755051"/>
    <lineage>
        <taxon>Bacteria</taxon>
        <taxon>Bacillati</taxon>
        <taxon>Bacillota</taxon>
        <taxon>Clostridia</taxon>
        <taxon>Lachnospirales</taxon>
        <taxon>Lachnospiraceae</taxon>
        <taxon>Variimorphobacter</taxon>
    </lineage>
</organism>
<dbReference type="RefSeq" id="WP_267023216.1">
    <property type="nucleotide sequence ID" value="NZ_JACEGA010000001.1"/>
</dbReference>